<reference evidence="2 3" key="1">
    <citation type="submission" date="2015-02" db="EMBL/GenBank/DDBJ databases">
        <authorList>
            <person name="Ju K.-S."/>
            <person name="Doroghazi J.R."/>
            <person name="Metcalf W."/>
        </authorList>
    </citation>
    <scope>NUCLEOTIDE SEQUENCE [LARGE SCALE GENOMIC DNA]</scope>
    <source>
        <strain evidence="2 3">NRRL B-16140</strain>
    </source>
</reference>
<dbReference type="NCBIfam" id="TIGR00778">
    <property type="entry name" value="ahpD_dom"/>
    <property type="match status" value="1"/>
</dbReference>
<dbReference type="OrthoDB" id="5185109at2"/>
<name>A0A0F0HDI9_LENAE</name>
<protein>
    <recommendedName>
        <fullName evidence="1">Carboxymuconolactone decarboxylase-like domain-containing protein</fullName>
    </recommendedName>
</protein>
<keyword evidence="3" id="KW-1185">Reference proteome</keyword>
<dbReference type="EMBL" id="JYJG01000007">
    <property type="protein sequence ID" value="KJK52906.1"/>
    <property type="molecule type" value="Genomic_DNA"/>
</dbReference>
<evidence type="ECO:0000259" key="1">
    <source>
        <dbReference type="Pfam" id="PF02627"/>
    </source>
</evidence>
<dbReference type="PANTHER" id="PTHR34846:SF7">
    <property type="entry name" value="BLL7811 PROTEIN"/>
    <property type="match status" value="1"/>
</dbReference>
<dbReference type="PATRIC" id="fig|68170.10.peg.3746"/>
<feature type="domain" description="Carboxymuconolactone decarboxylase-like" evidence="1">
    <location>
        <begin position="18"/>
        <end position="99"/>
    </location>
</feature>
<dbReference type="Proteomes" id="UP000033393">
    <property type="component" value="Unassembled WGS sequence"/>
</dbReference>
<comment type="caution">
    <text evidence="2">The sequence shown here is derived from an EMBL/GenBank/DDBJ whole genome shotgun (WGS) entry which is preliminary data.</text>
</comment>
<dbReference type="GO" id="GO:0051920">
    <property type="term" value="F:peroxiredoxin activity"/>
    <property type="evidence" value="ECO:0007669"/>
    <property type="project" value="InterPro"/>
</dbReference>
<proteinExistence type="predicted"/>
<evidence type="ECO:0000313" key="3">
    <source>
        <dbReference type="Proteomes" id="UP000033393"/>
    </source>
</evidence>
<dbReference type="InterPro" id="IPR004675">
    <property type="entry name" value="AhpD_core"/>
</dbReference>
<dbReference type="Pfam" id="PF02627">
    <property type="entry name" value="CMD"/>
    <property type="match status" value="1"/>
</dbReference>
<accession>A0A0F0HDI9</accession>
<dbReference type="AlphaFoldDB" id="A0A0F0HDI9"/>
<dbReference type="Gene3D" id="1.20.1290.10">
    <property type="entry name" value="AhpD-like"/>
    <property type="match status" value="1"/>
</dbReference>
<gene>
    <name evidence="2" type="ORF">UK23_02845</name>
</gene>
<sequence>MKTGRTKMRIANPIMSVPGAMKALLDLSAAAGKTGLDKDYVELICLRVSIMNGCGACIDYHTKLLREAKVADEKVYAVAGWRDVPYYSDAEKAGFALAEQVTQVHVSDEVWDEAARHYNEEQLAGLMIAIGAINLWNRMNVGTQQKVA</sequence>
<dbReference type="InterPro" id="IPR003779">
    <property type="entry name" value="CMD-like"/>
</dbReference>
<dbReference type="InterPro" id="IPR029032">
    <property type="entry name" value="AhpD-like"/>
</dbReference>
<dbReference type="PANTHER" id="PTHR34846">
    <property type="entry name" value="4-CARBOXYMUCONOLACTONE DECARBOXYLASE FAMILY PROTEIN (AFU_ORTHOLOGUE AFUA_6G11590)"/>
    <property type="match status" value="1"/>
</dbReference>
<dbReference type="SUPFAM" id="SSF69118">
    <property type="entry name" value="AhpD-like"/>
    <property type="match status" value="1"/>
</dbReference>
<organism evidence="2 3">
    <name type="scientific">Lentzea aerocolonigenes</name>
    <name type="common">Lechevalieria aerocolonigenes</name>
    <name type="synonym">Saccharothrix aerocolonigenes</name>
    <dbReference type="NCBI Taxonomy" id="68170"/>
    <lineage>
        <taxon>Bacteria</taxon>
        <taxon>Bacillati</taxon>
        <taxon>Actinomycetota</taxon>
        <taxon>Actinomycetes</taxon>
        <taxon>Pseudonocardiales</taxon>
        <taxon>Pseudonocardiaceae</taxon>
        <taxon>Lentzea</taxon>
    </lineage>
</organism>
<evidence type="ECO:0000313" key="2">
    <source>
        <dbReference type="EMBL" id="KJK52906.1"/>
    </source>
</evidence>